<protein>
    <submittedName>
        <fullName evidence="1">Uncharacterized protein</fullName>
    </submittedName>
</protein>
<dbReference type="AlphaFoldDB" id="A0A6J5TIR2"/>
<evidence type="ECO:0000313" key="1">
    <source>
        <dbReference type="EMBL" id="CAB4263816.1"/>
    </source>
</evidence>
<accession>A0A6J5TIR2</accession>
<dbReference type="Proteomes" id="UP000507222">
    <property type="component" value="Unassembled WGS sequence"/>
</dbReference>
<gene>
    <name evidence="1" type="ORF">CURHAP_LOCUS4957</name>
</gene>
<dbReference type="EMBL" id="CAEKDK010000001">
    <property type="protein sequence ID" value="CAB4263816.1"/>
    <property type="molecule type" value="Genomic_DNA"/>
</dbReference>
<evidence type="ECO:0000313" key="2">
    <source>
        <dbReference type="Proteomes" id="UP000507222"/>
    </source>
</evidence>
<organism evidence="1 2">
    <name type="scientific">Prunus armeniaca</name>
    <name type="common">Apricot</name>
    <name type="synonym">Armeniaca vulgaris</name>
    <dbReference type="NCBI Taxonomy" id="36596"/>
    <lineage>
        <taxon>Eukaryota</taxon>
        <taxon>Viridiplantae</taxon>
        <taxon>Streptophyta</taxon>
        <taxon>Embryophyta</taxon>
        <taxon>Tracheophyta</taxon>
        <taxon>Spermatophyta</taxon>
        <taxon>Magnoliopsida</taxon>
        <taxon>eudicotyledons</taxon>
        <taxon>Gunneridae</taxon>
        <taxon>Pentapetalae</taxon>
        <taxon>rosids</taxon>
        <taxon>fabids</taxon>
        <taxon>Rosales</taxon>
        <taxon>Rosaceae</taxon>
        <taxon>Amygdaloideae</taxon>
        <taxon>Amygdaleae</taxon>
        <taxon>Prunus</taxon>
    </lineage>
</organism>
<name>A0A6J5TIR2_PRUAR</name>
<sequence>MVLGWYYLSCASKEHTDTRDVTNTWLHKGLASCARIVPVWLEYVKKTKLRYLWVIDGLWNYGVNLFA</sequence>
<reference evidence="1 2" key="1">
    <citation type="submission" date="2020-05" db="EMBL/GenBank/DDBJ databases">
        <authorList>
            <person name="Campoy J."/>
            <person name="Schneeberger K."/>
            <person name="Spophaly S."/>
        </authorList>
    </citation>
    <scope>NUCLEOTIDE SEQUENCE [LARGE SCALE GENOMIC DNA]</scope>
    <source>
        <strain evidence="1">PruArmRojPasFocal</strain>
    </source>
</reference>
<proteinExistence type="predicted"/>